<keyword evidence="2" id="KW-1185">Reference proteome</keyword>
<sequence length="97" mass="11623">MGDHFKVFAIGFLLGWCQRLIMHLWRSRKPKSPMEVEWSTISEKFKRDLRELGKKYPGMKDPNYGRELLKLYKEWDRKMSVLEKAMFEVEGEGILNL</sequence>
<dbReference type="EMBL" id="CAMAPF010000245">
    <property type="protein sequence ID" value="CAH9115476.1"/>
    <property type="molecule type" value="Genomic_DNA"/>
</dbReference>
<proteinExistence type="predicted"/>
<dbReference type="AlphaFoldDB" id="A0AAV0E2P9"/>
<comment type="caution">
    <text evidence="1">The sequence shown here is derived from an EMBL/GenBank/DDBJ whole genome shotgun (WGS) entry which is preliminary data.</text>
</comment>
<evidence type="ECO:0000313" key="1">
    <source>
        <dbReference type="EMBL" id="CAH9115476.1"/>
    </source>
</evidence>
<dbReference type="Proteomes" id="UP001152523">
    <property type="component" value="Unassembled WGS sequence"/>
</dbReference>
<organism evidence="1 2">
    <name type="scientific">Cuscuta epithymum</name>
    <dbReference type="NCBI Taxonomy" id="186058"/>
    <lineage>
        <taxon>Eukaryota</taxon>
        <taxon>Viridiplantae</taxon>
        <taxon>Streptophyta</taxon>
        <taxon>Embryophyta</taxon>
        <taxon>Tracheophyta</taxon>
        <taxon>Spermatophyta</taxon>
        <taxon>Magnoliopsida</taxon>
        <taxon>eudicotyledons</taxon>
        <taxon>Gunneridae</taxon>
        <taxon>Pentapetalae</taxon>
        <taxon>asterids</taxon>
        <taxon>lamiids</taxon>
        <taxon>Solanales</taxon>
        <taxon>Convolvulaceae</taxon>
        <taxon>Cuscuteae</taxon>
        <taxon>Cuscuta</taxon>
        <taxon>Cuscuta subgen. Cuscuta</taxon>
    </lineage>
</organism>
<reference evidence="1" key="1">
    <citation type="submission" date="2022-07" db="EMBL/GenBank/DDBJ databases">
        <authorList>
            <person name="Macas J."/>
            <person name="Novak P."/>
            <person name="Neumann P."/>
        </authorList>
    </citation>
    <scope>NUCLEOTIDE SEQUENCE</scope>
</reference>
<accession>A0AAV0E2P9</accession>
<gene>
    <name evidence="1" type="ORF">CEPIT_LOCUS21107</name>
</gene>
<name>A0AAV0E2P9_9ASTE</name>
<evidence type="ECO:0000313" key="2">
    <source>
        <dbReference type="Proteomes" id="UP001152523"/>
    </source>
</evidence>
<protein>
    <submittedName>
        <fullName evidence="1">Uncharacterized protein</fullName>
    </submittedName>
</protein>